<sequence length="336" mass="38389">MKVIAAFSSDSRPQYKADIFRVMSLPEGDVVHFRYKKKYVQELLVKKQIWNMLEDRKVIIFLSQGNNVESPKNANQLNHISTREASILSCDWSAETELFHVRMKLGSFINANIASSIIPDKFFQEIEVDIKNTNNNWKGRVEEIKGSFTDLIFFNIEGVFDSKGCKVNSTYNSQSYSRVYDLYHGERYTIKLHLGNVGDINKKLLIQYSADDIVIAYHNPIESSVDYDDVFIPLNVKISSVFKNSNFIIFKPIKGNDNATAENTSLDIYKISQELALKINYRSAGVFGLFSLLAFIAVVVSSAKEGFDIFPFFKYIVSGLFVFISTSGLFYFFNKK</sequence>
<name>A0A807LLL0_9ENTR</name>
<evidence type="ECO:0000313" key="3">
    <source>
        <dbReference type="Proteomes" id="UP000187148"/>
    </source>
</evidence>
<reference evidence="2 3" key="1">
    <citation type="submission" date="2017-01" db="EMBL/GenBank/DDBJ databases">
        <authorList>
            <person name="Cao J.-M."/>
        </authorList>
    </citation>
    <scope>NUCLEOTIDE SEQUENCE [LARGE SCALE GENOMIC DNA]</scope>
    <source>
        <strain evidence="2 3">888-76</strain>
    </source>
</reference>
<keyword evidence="1" id="KW-0812">Transmembrane</keyword>
<keyword evidence="3" id="KW-1185">Reference proteome</keyword>
<feature type="transmembrane region" description="Helical" evidence="1">
    <location>
        <begin position="279"/>
        <end position="300"/>
    </location>
</feature>
<dbReference type="AlphaFoldDB" id="A0A807LLL0"/>
<gene>
    <name evidence="2" type="ORF">BWI95_14530</name>
</gene>
<evidence type="ECO:0000256" key="1">
    <source>
        <dbReference type="SAM" id="Phobius"/>
    </source>
</evidence>
<keyword evidence="1" id="KW-1133">Transmembrane helix</keyword>
<keyword evidence="1" id="KW-0472">Membrane</keyword>
<protein>
    <submittedName>
        <fullName evidence="2">Uncharacterized protein</fullName>
    </submittedName>
</protein>
<dbReference type="Proteomes" id="UP000187148">
    <property type="component" value="Chromosome"/>
</dbReference>
<feature type="transmembrane region" description="Helical" evidence="1">
    <location>
        <begin position="312"/>
        <end position="333"/>
    </location>
</feature>
<dbReference type="RefSeq" id="WP_076769704.1">
    <property type="nucleotide sequence ID" value="NZ_CP019445.1"/>
</dbReference>
<evidence type="ECO:0000313" key="2">
    <source>
        <dbReference type="EMBL" id="APZ06172.1"/>
    </source>
</evidence>
<dbReference type="KEGG" id="kco:BWI95_14530"/>
<organism evidence="2 3">
    <name type="scientific">Kosakonia cowanii JCM 10956 = DSM 18146</name>
    <dbReference type="NCBI Taxonomy" id="1300165"/>
    <lineage>
        <taxon>Bacteria</taxon>
        <taxon>Pseudomonadati</taxon>
        <taxon>Pseudomonadota</taxon>
        <taxon>Gammaproteobacteria</taxon>
        <taxon>Enterobacterales</taxon>
        <taxon>Enterobacteriaceae</taxon>
        <taxon>Kosakonia</taxon>
    </lineage>
</organism>
<dbReference type="EMBL" id="CP019445">
    <property type="protein sequence ID" value="APZ06172.1"/>
    <property type="molecule type" value="Genomic_DNA"/>
</dbReference>
<proteinExistence type="predicted"/>
<accession>A0A807LLL0</accession>